<dbReference type="Proteomes" id="UP000030003">
    <property type="component" value="Unassembled WGS sequence"/>
</dbReference>
<name>A0A0A0MBE1_9GAMM</name>
<gene>
    <name evidence="2" type="ORF">N791_04645</name>
</gene>
<accession>A0A0A0MBE1</accession>
<reference evidence="2 3" key="1">
    <citation type="submission" date="2013-08" db="EMBL/GenBank/DDBJ databases">
        <title>Genomic analysis of Lysobacter defluvii.</title>
        <authorList>
            <person name="Wang Q."/>
            <person name="Wang G."/>
        </authorList>
    </citation>
    <scope>NUCLEOTIDE SEQUENCE [LARGE SCALE GENOMIC DNA]</scope>
    <source>
        <strain evidence="2 3">IMMIB APB-9</strain>
    </source>
</reference>
<evidence type="ECO:0008006" key="4">
    <source>
        <dbReference type="Google" id="ProtNLM"/>
    </source>
</evidence>
<evidence type="ECO:0000256" key="1">
    <source>
        <dbReference type="SAM" id="SignalP"/>
    </source>
</evidence>
<dbReference type="eggNOG" id="ENOG5032C1T">
    <property type="taxonomic scope" value="Bacteria"/>
</dbReference>
<proteinExistence type="predicted"/>
<feature type="signal peptide" evidence="1">
    <location>
        <begin position="1"/>
        <end position="21"/>
    </location>
</feature>
<keyword evidence="3" id="KW-1185">Reference proteome</keyword>
<comment type="caution">
    <text evidence="2">The sequence shown here is derived from an EMBL/GenBank/DDBJ whole genome shotgun (WGS) entry which is preliminary data.</text>
</comment>
<dbReference type="OrthoDB" id="6019292at2"/>
<dbReference type="STRING" id="1385515.GCA_000423325_00281"/>
<dbReference type="EMBL" id="AVBH01000009">
    <property type="protein sequence ID" value="KGO99612.1"/>
    <property type="molecule type" value="Genomic_DNA"/>
</dbReference>
<organism evidence="2 3">
    <name type="scientific">Lysobacter defluvii IMMIB APB-9 = DSM 18482</name>
    <dbReference type="NCBI Taxonomy" id="1385515"/>
    <lineage>
        <taxon>Bacteria</taxon>
        <taxon>Pseudomonadati</taxon>
        <taxon>Pseudomonadota</taxon>
        <taxon>Gammaproteobacteria</taxon>
        <taxon>Lysobacterales</taxon>
        <taxon>Lysobacteraceae</taxon>
        <taxon>Novilysobacter</taxon>
    </lineage>
</organism>
<sequence length="246" mass="25934">MHQRLQAIPLLAALAMAGGWAAGSNADEPAHATAPVKAEVAAAATAGPEARAEAAQAVDGAVAASLIGAIAAHFGEQDVGVKLDRIALEPASIRDRTVTGQGRVRIGDRKEWIPFRFHALYDTQTTQVLSPLLELGPDRTDFEAVADDSDVARALDTRVGQALGAEFPAQPVKWNTDHVRVAPLGDSLVRVQARGTADFDAEGLTDARVDALYDRATGEWISLEYELGASANLVEETPVPEAVATR</sequence>
<dbReference type="RefSeq" id="WP_027068848.1">
    <property type="nucleotide sequence ID" value="NZ_AUHT01000004.1"/>
</dbReference>
<protein>
    <recommendedName>
        <fullName evidence="4">Outer membrane lipoprotein carrier protein LolA</fullName>
    </recommendedName>
</protein>
<evidence type="ECO:0000313" key="3">
    <source>
        <dbReference type="Proteomes" id="UP000030003"/>
    </source>
</evidence>
<keyword evidence="1" id="KW-0732">Signal</keyword>
<dbReference type="AlphaFoldDB" id="A0A0A0MBE1"/>
<feature type="chain" id="PRO_5001966795" description="Outer membrane lipoprotein carrier protein LolA" evidence="1">
    <location>
        <begin position="22"/>
        <end position="246"/>
    </location>
</feature>
<evidence type="ECO:0000313" key="2">
    <source>
        <dbReference type="EMBL" id="KGO99612.1"/>
    </source>
</evidence>